<keyword evidence="1" id="KW-1133">Transmembrane helix</keyword>
<proteinExistence type="predicted"/>
<dbReference type="InParanoid" id="A2DGG5"/>
<gene>
    <name evidence="2" type="ORF">TVAG_239350</name>
</gene>
<reference evidence="2" key="2">
    <citation type="journal article" date="2007" name="Science">
        <title>Draft genome sequence of the sexually transmitted pathogen Trichomonas vaginalis.</title>
        <authorList>
            <person name="Carlton J.M."/>
            <person name="Hirt R.P."/>
            <person name="Silva J.C."/>
            <person name="Delcher A.L."/>
            <person name="Schatz M."/>
            <person name="Zhao Q."/>
            <person name="Wortman J.R."/>
            <person name="Bidwell S.L."/>
            <person name="Alsmark U.C.M."/>
            <person name="Besteiro S."/>
            <person name="Sicheritz-Ponten T."/>
            <person name="Noel C.J."/>
            <person name="Dacks J.B."/>
            <person name="Foster P.G."/>
            <person name="Simillion C."/>
            <person name="Van de Peer Y."/>
            <person name="Miranda-Saavedra D."/>
            <person name="Barton G.J."/>
            <person name="Westrop G.D."/>
            <person name="Mueller S."/>
            <person name="Dessi D."/>
            <person name="Fiori P.L."/>
            <person name="Ren Q."/>
            <person name="Paulsen I."/>
            <person name="Zhang H."/>
            <person name="Bastida-Corcuera F.D."/>
            <person name="Simoes-Barbosa A."/>
            <person name="Brown M.T."/>
            <person name="Hayes R.D."/>
            <person name="Mukherjee M."/>
            <person name="Okumura C.Y."/>
            <person name="Schneider R."/>
            <person name="Smith A.J."/>
            <person name="Vanacova S."/>
            <person name="Villalvazo M."/>
            <person name="Haas B.J."/>
            <person name="Pertea M."/>
            <person name="Feldblyum T.V."/>
            <person name="Utterback T.R."/>
            <person name="Shu C.L."/>
            <person name="Osoegawa K."/>
            <person name="de Jong P.J."/>
            <person name="Hrdy I."/>
            <person name="Horvathova L."/>
            <person name="Zubacova Z."/>
            <person name="Dolezal P."/>
            <person name="Malik S.B."/>
            <person name="Logsdon J.M. Jr."/>
            <person name="Henze K."/>
            <person name="Gupta A."/>
            <person name="Wang C.C."/>
            <person name="Dunne R.L."/>
            <person name="Upcroft J.A."/>
            <person name="Upcroft P."/>
            <person name="White O."/>
            <person name="Salzberg S.L."/>
            <person name="Tang P."/>
            <person name="Chiu C.-H."/>
            <person name="Lee Y.-S."/>
            <person name="Embley T.M."/>
            <person name="Coombs G.H."/>
            <person name="Mottram J.C."/>
            <person name="Tachezy J."/>
            <person name="Fraser-Liggett C.M."/>
            <person name="Johnson P.J."/>
        </authorList>
    </citation>
    <scope>NUCLEOTIDE SEQUENCE [LARGE SCALE GENOMIC DNA]</scope>
    <source>
        <strain evidence="2">G3</strain>
    </source>
</reference>
<keyword evidence="3" id="KW-1185">Reference proteome</keyword>
<protein>
    <submittedName>
        <fullName evidence="2">Uncharacterized protein</fullName>
    </submittedName>
</protein>
<dbReference type="AlphaFoldDB" id="A2DGG5"/>
<dbReference type="KEGG" id="tva:5466100"/>
<dbReference type="EMBL" id="DS113197">
    <property type="protein sequence ID" value="EAY20561.1"/>
    <property type="molecule type" value="Genomic_DNA"/>
</dbReference>
<reference evidence="2" key="1">
    <citation type="submission" date="2006-10" db="EMBL/GenBank/DDBJ databases">
        <authorList>
            <person name="Amadeo P."/>
            <person name="Zhao Q."/>
            <person name="Wortman J."/>
            <person name="Fraser-Liggett C."/>
            <person name="Carlton J."/>
        </authorList>
    </citation>
    <scope>NUCLEOTIDE SEQUENCE</scope>
    <source>
        <strain evidence="2">G3</strain>
    </source>
</reference>
<evidence type="ECO:0000256" key="1">
    <source>
        <dbReference type="SAM" id="Phobius"/>
    </source>
</evidence>
<evidence type="ECO:0000313" key="3">
    <source>
        <dbReference type="Proteomes" id="UP000001542"/>
    </source>
</evidence>
<feature type="transmembrane region" description="Helical" evidence="1">
    <location>
        <begin position="260"/>
        <end position="286"/>
    </location>
</feature>
<evidence type="ECO:0000313" key="2">
    <source>
        <dbReference type="EMBL" id="EAY20561.1"/>
    </source>
</evidence>
<dbReference type="Proteomes" id="UP000001542">
    <property type="component" value="Unassembled WGS sequence"/>
</dbReference>
<sequence>MLSYLLALTREVGIGECADRVQGSTGMYFYSQTLGCSVNICVNISVYDFYLIINELPANSEVIEYRSYIGDKKLMYSKTYYPPNVPFYIQSSIPFASYTIRLGSEGYCEFMYGSLPNICKTGLILTSEVNKTIQLSSSASGYYKIRSYEDKCILFVLAKQINVSIKSNADNIDRRFLLYQNYDNPLPALQPNIDFSLDCVFRPFLLRFLSKGQNSFLSISIAADVALSNNLKTEYREPNNFTKLCDEKECTIWEFMSPNILTLSILFTVLFIFLASVFVYFMMICCCPKFMGDKKSTTGKPASKKSAILETRSEPEGYFAVDYLITADGRSSPAKDV</sequence>
<dbReference type="VEuPathDB" id="TrichDB:TVAG_239350"/>
<keyword evidence="1" id="KW-0472">Membrane</keyword>
<dbReference type="VEuPathDB" id="TrichDB:TVAGG3_0965980"/>
<dbReference type="RefSeq" id="XP_001581547.1">
    <property type="nucleotide sequence ID" value="XM_001581497.1"/>
</dbReference>
<name>A2DGG5_TRIV3</name>
<accession>A2DGG5</accession>
<organism evidence="2 3">
    <name type="scientific">Trichomonas vaginalis (strain ATCC PRA-98 / G3)</name>
    <dbReference type="NCBI Taxonomy" id="412133"/>
    <lineage>
        <taxon>Eukaryota</taxon>
        <taxon>Metamonada</taxon>
        <taxon>Parabasalia</taxon>
        <taxon>Trichomonadida</taxon>
        <taxon>Trichomonadidae</taxon>
        <taxon>Trichomonas</taxon>
    </lineage>
</organism>
<keyword evidence="1" id="KW-0812">Transmembrane</keyword>